<dbReference type="AlphaFoldDB" id="A0A842J913"/>
<accession>A0A842J913</accession>
<evidence type="ECO:0000313" key="3">
    <source>
        <dbReference type="EMBL" id="MBC2888293.1"/>
    </source>
</evidence>
<evidence type="ECO:0000313" key="4">
    <source>
        <dbReference type="Proteomes" id="UP000587396"/>
    </source>
</evidence>
<keyword evidence="3" id="KW-0067">ATP-binding</keyword>
<evidence type="ECO:0000259" key="2">
    <source>
        <dbReference type="Pfam" id="PF13635"/>
    </source>
</evidence>
<keyword evidence="4" id="KW-1185">Reference proteome</keyword>
<comment type="caution">
    <text evidence="3">The sequence shown here is derived from an EMBL/GenBank/DDBJ whole genome shotgun (WGS) entry which is preliminary data.</text>
</comment>
<dbReference type="Pfam" id="PF13635">
    <property type="entry name" value="DUF4143"/>
    <property type="match status" value="1"/>
</dbReference>
<organism evidence="3 4">
    <name type="scientific">Gordonibacter massiliensis</name>
    <name type="common">ex Traore et al. 2017</name>
    <dbReference type="NCBI Taxonomy" id="1841863"/>
    <lineage>
        <taxon>Bacteria</taxon>
        <taxon>Bacillati</taxon>
        <taxon>Actinomycetota</taxon>
        <taxon>Coriobacteriia</taxon>
        <taxon>Eggerthellales</taxon>
        <taxon>Eggerthellaceae</taxon>
        <taxon>Gordonibacter</taxon>
    </lineage>
</organism>
<reference evidence="3 4" key="1">
    <citation type="submission" date="2020-08" db="EMBL/GenBank/DDBJ databases">
        <authorList>
            <person name="Liu C."/>
            <person name="Sun Q."/>
        </authorList>
    </citation>
    <scope>NUCLEOTIDE SEQUENCE [LARGE SCALE GENOMIC DNA]</scope>
    <source>
        <strain evidence="3 4">N22</strain>
    </source>
</reference>
<keyword evidence="3" id="KW-0547">Nucleotide-binding</keyword>
<protein>
    <submittedName>
        <fullName evidence="3">ATP-binding protein</fullName>
    </submittedName>
</protein>
<dbReference type="PANTHER" id="PTHR33295">
    <property type="entry name" value="ATPASE"/>
    <property type="match status" value="1"/>
</dbReference>
<dbReference type="InterPro" id="IPR041682">
    <property type="entry name" value="AAA_14"/>
</dbReference>
<proteinExistence type="predicted"/>
<name>A0A842J913_9ACTN</name>
<feature type="domain" description="DUF4143" evidence="2">
    <location>
        <begin position="196"/>
        <end position="363"/>
    </location>
</feature>
<dbReference type="GO" id="GO:0005524">
    <property type="term" value="F:ATP binding"/>
    <property type="evidence" value="ECO:0007669"/>
    <property type="project" value="UniProtKB-KW"/>
</dbReference>
<feature type="domain" description="AAA" evidence="1">
    <location>
        <begin position="1"/>
        <end position="125"/>
    </location>
</feature>
<dbReference type="EMBL" id="JACMSE010000001">
    <property type="protein sequence ID" value="MBC2888293.1"/>
    <property type="molecule type" value="Genomic_DNA"/>
</dbReference>
<dbReference type="InterPro" id="IPR025420">
    <property type="entry name" value="DUF4143"/>
</dbReference>
<gene>
    <name evidence="3" type="ORF">H7313_02870</name>
</gene>
<dbReference type="Pfam" id="PF13173">
    <property type="entry name" value="AAA_14"/>
    <property type="match status" value="1"/>
</dbReference>
<sequence length="417" mass="47057">MGKTYCVKELGRSAFGVGRFAYCDFQTNLDQLNTIFSGTTEVERIVSDLSLFLRMDIVPEETLIAFDEIQLSEKALNSLRFFAGSGYRVIATGSQLGLTLRDRTLPFPSDVDHLYLRPLDFEEFLWALGQEKMADGIRSCFVDRRAFVLHDDALDLYRRYLVVGGMPKAVSCYAQNGDYEEIRTLQAEINQTYIADIALYAPPEESVRIQAVWASIPKQLARETTRKFKYADVSKGGRERQYRAPLAWLEAAELVTLNPQTNDTTAPLVARDGGSFFKAYLLDTGLMFFRYNLDAQIFLDDEARGLLSANFRGALAENYAMQALTANNLETFYWTPGTTAQQEVEFVVQNRRGRIIPIEVKSGDNVRSRSLAAFMEKSKAPCALRLSAKNFGMTDRVFSVPLYAAFCIDEQALMQID</sequence>
<dbReference type="PANTHER" id="PTHR33295:SF7">
    <property type="entry name" value="ATPASE"/>
    <property type="match status" value="1"/>
</dbReference>
<dbReference type="Proteomes" id="UP000587396">
    <property type="component" value="Unassembled WGS sequence"/>
</dbReference>
<evidence type="ECO:0000259" key="1">
    <source>
        <dbReference type="Pfam" id="PF13173"/>
    </source>
</evidence>